<feature type="region of interest" description="Disordered" evidence="2">
    <location>
        <begin position="530"/>
        <end position="613"/>
    </location>
</feature>
<feature type="domain" description="AMP-activated protein kinase glycogen-binding" evidence="3">
    <location>
        <begin position="129"/>
        <end position="213"/>
    </location>
</feature>
<name>M1VE82_CYAM1</name>
<sequence>MEFRSSASKAPRTPHSHSSSAASTGTPSTPGLWSVSHARVRREVEAWTARRHTGSGRAREFGVEPSRALGSRRNVTPIPAGVPLGNIFNAGTSSPGQSALGAYGRVSEISASFEADLPQEAIDYLVTDVTFVWVHNTSAAPNTVLVTGSFLKWREVRQLQRDTEDPRLWTHTEPLAPGVHQYKFIVDNVWRHSPDQPTIVDERGIVNNILIVNVELCGDQSCFCARIYNKINSRVSDSGGGADGSHADLPGPAGNRSLLSIQPLNAGDERNISRDSASANTQRIALKGHTGVALEYKEKRRAGKGSRAVAELRPRSLASLVGIQREQAQGRLDCGDARLGRADDVQGTAASQNTAQRMGDGTVDEALPVSSHDAGDRASLTAADSKMQSGCDPSAAVNLDSETPVPSKTFMHHDINDAPFEATVVPDARDLLSAATELFPLEHVLKFEEQRQQEDRDPEHISTAQVVNGDHAQMPTRDGVEGVFPTGETAGKGDASGLDPSQILSGRLSPKAVSHDRTMRVMHLVTVAAAESESNGVQSWQTKHQSGHGEDSSWVAKARSLPLEHNTSSEGAAELEIPVETPASDAESSPWEPRQRPPRRNAVGRDGGDVIPEGAMSRVSSLNEIRMQHAQLLMSESDVQIAGTDNRSGSREAPERVAAAPCRVGDSTQPRTEAVPKPGLLARTSSVDAIMRPKRVPLELQYALRAEFSSPSYGFDPQSCAADIVLSAGNQCASLRPQHSGMYRSVRGLLPVPPGSYFEVLFAPLADADTGPQPVRSIVDSKVQGRRRNVSGSSRAPAKRTEVAAACVGIAPEAEGPLTNALLGGQPGSIGFHTKGYVVRWNAERKLPEWHRVVFLGAPASSVESVLAKAESVIGVLRTHSKRGVRFFVNGIEVVPLPSELTESVFNNGEWLCPSGDRTTESDTFRPIVSLFAGSARVYAAFSSDALRYASTAASSFVSSSSTDSASSLSLQCLDGESVDLQLPSAPE</sequence>
<dbReference type="InterPro" id="IPR014756">
    <property type="entry name" value="Ig_E-set"/>
</dbReference>
<dbReference type="InterPro" id="IPR032640">
    <property type="entry name" value="AMPK1_CBM"/>
</dbReference>
<dbReference type="InterPro" id="IPR013783">
    <property type="entry name" value="Ig-like_fold"/>
</dbReference>
<dbReference type="OrthoDB" id="531008at2759"/>
<reference evidence="4 5" key="1">
    <citation type="journal article" date="2004" name="Nature">
        <title>Genome sequence of the ultrasmall unicellular red alga Cyanidioschyzon merolae 10D.</title>
        <authorList>
            <person name="Matsuzaki M."/>
            <person name="Misumi O."/>
            <person name="Shin-i T."/>
            <person name="Maruyama S."/>
            <person name="Takahara M."/>
            <person name="Miyagishima S."/>
            <person name="Mori T."/>
            <person name="Nishida K."/>
            <person name="Yagisawa F."/>
            <person name="Nishida K."/>
            <person name="Yoshida Y."/>
            <person name="Nishimura Y."/>
            <person name="Nakao S."/>
            <person name="Kobayashi T."/>
            <person name="Momoyama Y."/>
            <person name="Higashiyama T."/>
            <person name="Minoda A."/>
            <person name="Sano M."/>
            <person name="Nomoto H."/>
            <person name="Oishi K."/>
            <person name="Hayashi H."/>
            <person name="Ohta F."/>
            <person name="Nishizaka S."/>
            <person name="Haga S."/>
            <person name="Miura S."/>
            <person name="Morishita T."/>
            <person name="Kabeya Y."/>
            <person name="Terasawa K."/>
            <person name="Suzuki Y."/>
            <person name="Ishii Y."/>
            <person name="Asakawa S."/>
            <person name="Takano H."/>
            <person name="Ohta N."/>
            <person name="Kuroiwa H."/>
            <person name="Tanaka K."/>
            <person name="Shimizu N."/>
            <person name="Sugano S."/>
            <person name="Sato N."/>
            <person name="Nozaki H."/>
            <person name="Ogasawara N."/>
            <person name="Kohara Y."/>
            <person name="Kuroiwa T."/>
        </authorList>
    </citation>
    <scope>NUCLEOTIDE SEQUENCE [LARGE SCALE GENOMIC DNA]</scope>
    <source>
        <strain evidence="4 5">10D</strain>
    </source>
</reference>
<evidence type="ECO:0000256" key="2">
    <source>
        <dbReference type="SAM" id="MobiDB-lite"/>
    </source>
</evidence>
<comment type="similarity">
    <text evidence="1">Belongs to the 5'-AMP-activated protein kinase beta subunit family.</text>
</comment>
<feature type="region of interest" description="Disordered" evidence="2">
    <location>
        <begin position="345"/>
        <end position="395"/>
    </location>
</feature>
<gene>
    <name evidence="4" type="ORF">CYME_CMA081C</name>
</gene>
<dbReference type="CDD" id="cd02859">
    <property type="entry name" value="E_set_AMPKbeta_like_N"/>
    <property type="match status" value="1"/>
</dbReference>
<accession>M1VE82</accession>
<dbReference type="SUPFAM" id="SSF81296">
    <property type="entry name" value="E set domains"/>
    <property type="match status" value="1"/>
</dbReference>
<reference evidence="4 5" key="2">
    <citation type="journal article" date="2007" name="BMC Biol.">
        <title>A 100%-complete sequence reveals unusually simple genomic features in the hot-spring red alga Cyanidioschyzon merolae.</title>
        <authorList>
            <person name="Nozaki H."/>
            <person name="Takano H."/>
            <person name="Misumi O."/>
            <person name="Terasawa K."/>
            <person name="Matsuzaki M."/>
            <person name="Maruyama S."/>
            <person name="Nishida K."/>
            <person name="Yagisawa F."/>
            <person name="Yoshida Y."/>
            <person name="Fujiwara T."/>
            <person name="Takio S."/>
            <person name="Tamura K."/>
            <person name="Chung S.J."/>
            <person name="Nakamura S."/>
            <person name="Kuroiwa H."/>
            <person name="Tanaka K."/>
            <person name="Sato N."/>
            <person name="Kuroiwa T."/>
        </authorList>
    </citation>
    <scope>NUCLEOTIDE SEQUENCE [LARGE SCALE GENOMIC DNA]</scope>
    <source>
        <strain evidence="4 5">10D</strain>
    </source>
</reference>
<proteinExistence type="inferred from homology"/>
<dbReference type="AlphaFoldDB" id="M1VE82"/>
<feature type="compositionally biased region" description="Low complexity" evidence="2">
    <location>
        <begin position="16"/>
        <end position="31"/>
    </location>
</feature>
<dbReference type="GO" id="GO:0016301">
    <property type="term" value="F:kinase activity"/>
    <property type="evidence" value="ECO:0007669"/>
    <property type="project" value="UniProtKB-KW"/>
</dbReference>
<feature type="region of interest" description="Disordered" evidence="2">
    <location>
        <begin position="1"/>
        <end position="35"/>
    </location>
</feature>
<keyword evidence="5" id="KW-1185">Reference proteome</keyword>
<dbReference type="HOGENOM" id="CLU_302149_0_0_1"/>
<keyword evidence="4" id="KW-0808">Transferase</keyword>
<dbReference type="Gene3D" id="2.60.120.920">
    <property type="match status" value="1"/>
</dbReference>
<evidence type="ECO:0000256" key="1">
    <source>
        <dbReference type="ARBA" id="ARBA00010926"/>
    </source>
</evidence>
<dbReference type="Proteomes" id="UP000007014">
    <property type="component" value="Chromosome 1"/>
</dbReference>
<protein>
    <submittedName>
        <fullName evidence="4">Similar to AMP-activated protein kinase</fullName>
    </submittedName>
</protein>
<dbReference type="PANTHER" id="PTHR10343">
    <property type="entry name" value="5'-AMP-ACTIVATED PROTEIN KINASE , BETA SUBUNIT"/>
    <property type="match status" value="1"/>
</dbReference>
<feature type="region of interest" description="Disordered" evidence="2">
    <location>
        <begin position="237"/>
        <end position="257"/>
    </location>
</feature>
<evidence type="ECO:0000313" key="4">
    <source>
        <dbReference type="EMBL" id="BAM78788.1"/>
    </source>
</evidence>
<dbReference type="InterPro" id="IPR043136">
    <property type="entry name" value="B30.2/SPRY_sf"/>
</dbReference>
<dbReference type="GeneID" id="16992166"/>
<feature type="compositionally biased region" description="Polar residues" evidence="2">
    <location>
        <begin position="532"/>
        <end position="544"/>
    </location>
</feature>
<dbReference type="Pfam" id="PF16561">
    <property type="entry name" value="AMPK1_CBM"/>
    <property type="match status" value="1"/>
</dbReference>
<feature type="region of interest" description="Disordered" evidence="2">
    <location>
        <begin position="485"/>
        <end position="515"/>
    </location>
</feature>
<feature type="region of interest" description="Disordered" evidence="2">
    <location>
        <begin position="643"/>
        <end position="675"/>
    </location>
</feature>
<dbReference type="Gene3D" id="2.60.40.10">
    <property type="entry name" value="Immunoglobulins"/>
    <property type="match status" value="1"/>
</dbReference>
<dbReference type="InterPro" id="IPR050827">
    <property type="entry name" value="CRP1_MDG1_kinase"/>
</dbReference>
<dbReference type="PANTHER" id="PTHR10343:SF84">
    <property type="entry name" value="5'-AMP-ACTIVATED PROTEIN KINASE SUBUNIT BETA-1"/>
    <property type="match status" value="1"/>
</dbReference>
<dbReference type="EMBL" id="AP006483">
    <property type="protein sequence ID" value="BAM78788.1"/>
    <property type="molecule type" value="Genomic_DNA"/>
</dbReference>
<dbReference type="KEGG" id="cme:CYME_CMA081C"/>
<evidence type="ECO:0000259" key="3">
    <source>
        <dbReference type="Pfam" id="PF16561"/>
    </source>
</evidence>
<dbReference type="Gramene" id="CMA081CT">
    <property type="protein sequence ID" value="CMA081CT"/>
    <property type="gene ID" value="CMA081C"/>
</dbReference>
<organism evidence="4 5">
    <name type="scientific">Cyanidioschyzon merolae (strain NIES-3377 / 10D)</name>
    <name type="common">Unicellular red alga</name>
    <dbReference type="NCBI Taxonomy" id="280699"/>
    <lineage>
        <taxon>Eukaryota</taxon>
        <taxon>Rhodophyta</taxon>
        <taxon>Bangiophyceae</taxon>
        <taxon>Cyanidiales</taxon>
        <taxon>Cyanidiaceae</taxon>
        <taxon>Cyanidioschyzon</taxon>
    </lineage>
</organism>
<dbReference type="RefSeq" id="XP_005535074.1">
    <property type="nucleotide sequence ID" value="XM_005535017.1"/>
</dbReference>
<evidence type="ECO:0000313" key="5">
    <source>
        <dbReference type="Proteomes" id="UP000007014"/>
    </source>
</evidence>
<dbReference type="STRING" id="280699.M1VE82"/>
<keyword evidence="4" id="KW-0418">Kinase</keyword>